<dbReference type="Pfam" id="PF02137">
    <property type="entry name" value="A_deamin"/>
    <property type="match status" value="1"/>
</dbReference>
<reference evidence="3" key="1">
    <citation type="journal article" date="2021" name="bioRxiv">
        <title>Whole Genome Assembly and Annotation of Northern Wild Rice, Zizania palustris L., Supports a Whole Genome Duplication in the Zizania Genus.</title>
        <authorList>
            <person name="Haas M."/>
            <person name="Kono T."/>
            <person name="Macchietto M."/>
            <person name="Millas R."/>
            <person name="McGilp L."/>
            <person name="Shao M."/>
            <person name="Duquette J."/>
            <person name="Hirsch C.N."/>
            <person name="Kimball J."/>
        </authorList>
    </citation>
    <scope>NUCLEOTIDE SEQUENCE</scope>
    <source>
        <tissue evidence="3">Fresh leaf tissue</tissue>
    </source>
</reference>
<dbReference type="PANTHER" id="PTHR10910">
    <property type="entry name" value="EUKARYOTE SPECIFIC DSRNA BINDING PROTEIN"/>
    <property type="match status" value="1"/>
</dbReference>
<name>A0A8J5VQ68_ZIZPA</name>
<protein>
    <recommendedName>
        <fullName evidence="2">A to I editase domain-containing protein</fullName>
    </recommendedName>
</protein>
<dbReference type="InterPro" id="IPR002466">
    <property type="entry name" value="A_deamin"/>
</dbReference>
<dbReference type="GO" id="GO:0003725">
    <property type="term" value="F:double-stranded RNA binding"/>
    <property type="evidence" value="ECO:0007669"/>
    <property type="project" value="TreeGrafter"/>
</dbReference>
<comment type="caution">
    <text evidence="3">The sequence shown here is derived from an EMBL/GenBank/DDBJ whole genome shotgun (WGS) entry which is preliminary data.</text>
</comment>
<dbReference type="PANTHER" id="PTHR10910:SF62">
    <property type="entry name" value="AT07585P-RELATED"/>
    <property type="match status" value="1"/>
</dbReference>
<accession>A0A8J5VQ68</accession>
<feature type="region of interest" description="Disordered" evidence="1">
    <location>
        <begin position="1"/>
        <end position="21"/>
    </location>
</feature>
<dbReference type="AlphaFoldDB" id="A0A8J5VQ68"/>
<evidence type="ECO:0000256" key="1">
    <source>
        <dbReference type="SAM" id="MobiDB-lite"/>
    </source>
</evidence>
<dbReference type="Proteomes" id="UP000729402">
    <property type="component" value="Unassembled WGS sequence"/>
</dbReference>
<feature type="compositionally biased region" description="Pro residues" evidence="1">
    <location>
        <begin position="8"/>
        <end position="17"/>
    </location>
</feature>
<evidence type="ECO:0000313" key="3">
    <source>
        <dbReference type="EMBL" id="KAG8066766.1"/>
    </source>
</evidence>
<dbReference type="GO" id="GO:0006382">
    <property type="term" value="P:adenosine to inosine editing"/>
    <property type="evidence" value="ECO:0007669"/>
    <property type="project" value="TreeGrafter"/>
</dbReference>
<evidence type="ECO:0000259" key="2">
    <source>
        <dbReference type="PROSITE" id="PS50141"/>
    </source>
</evidence>
<dbReference type="PROSITE" id="PS50141">
    <property type="entry name" value="A_DEAMIN_EDITASE"/>
    <property type="match status" value="1"/>
</dbReference>
<keyword evidence="4" id="KW-1185">Reference proteome</keyword>
<feature type="domain" description="A to I editase" evidence="2">
    <location>
        <begin position="68"/>
        <end position="386"/>
    </location>
</feature>
<dbReference type="GO" id="GO:0006396">
    <property type="term" value="P:RNA processing"/>
    <property type="evidence" value="ECO:0007669"/>
    <property type="project" value="InterPro"/>
</dbReference>
<sequence>MLPSSRSSPPPPPPPWDGVPWAEATSSAALRHYQYLPKKGKPQGRESTVLAAFLLSTPQEPRSPTVLSLATGTKCLGAARLSHHGGLVHDAHAEVVARRALLRLVYTEISRNSSPDWLVTSGTGEKWRLRDGHHLHLYITQLPCGVMPVPPSPSELLREKLDSANGCSDFGFVQRKPGRGDTTLSMSCFDKITRWSVVGIQGALLSHILEPLYLSTVTIGQSPNGALEGFSIGNNIKKVLDARLSSLSSKVPLPFKLNNQLFFEAPIPPKEFQQTSGDVPPLTCGYSICWNKSGLHEVVLGTTGRKQGTSSKAACLPSTESLLCKRRLLEAFVSLEHSSVKKFQHKDLTYRGIKDMAHEYQQTLGLLRKSRFFGRWTAKPASLDSFTVSR</sequence>
<dbReference type="GO" id="GO:0008251">
    <property type="term" value="F:tRNA-specific adenosine deaminase activity"/>
    <property type="evidence" value="ECO:0007669"/>
    <property type="project" value="TreeGrafter"/>
</dbReference>
<dbReference type="GO" id="GO:0003726">
    <property type="term" value="F:double-stranded RNA adenosine deaminase activity"/>
    <property type="evidence" value="ECO:0007669"/>
    <property type="project" value="TreeGrafter"/>
</dbReference>
<dbReference type="OrthoDB" id="10268011at2759"/>
<dbReference type="EMBL" id="JAAALK010000285">
    <property type="protein sequence ID" value="KAG8066766.1"/>
    <property type="molecule type" value="Genomic_DNA"/>
</dbReference>
<proteinExistence type="predicted"/>
<gene>
    <name evidence="3" type="ORF">GUJ93_ZPchr0004g40243</name>
</gene>
<dbReference type="GO" id="GO:0005737">
    <property type="term" value="C:cytoplasm"/>
    <property type="evidence" value="ECO:0007669"/>
    <property type="project" value="TreeGrafter"/>
</dbReference>
<dbReference type="GO" id="GO:0005730">
    <property type="term" value="C:nucleolus"/>
    <property type="evidence" value="ECO:0007669"/>
    <property type="project" value="TreeGrafter"/>
</dbReference>
<dbReference type="SMART" id="SM00552">
    <property type="entry name" value="ADEAMc"/>
    <property type="match status" value="1"/>
</dbReference>
<evidence type="ECO:0000313" key="4">
    <source>
        <dbReference type="Proteomes" id="UP000729402"/>
    </source>
</evidence>
<organism evidence="3 4">
    <name type="scientific">Zizania palustris</name>
    <name type="common">Northern wild rice</name>
    <dbReference type="NCBI Taxonomy" id="103762"/>
    <lineage>
        <taxon>Eukaryota</taxon>
        <taxon>Viridiplantae</taxon>
        <taxon>Streptophyta</taxon>
        <taxon>Embryophyta</taxon>
        <taxon>Tracheophyta</taxon>
        <taxon>Spermatophyta</taxon>
        <taxon>Magnoliopsida</taxon>
        <taxon>Liliopsida</taxon>
        <taxon>Poales</taxon>
        <taxon>Poaceae</taxon>
        <taxon>BOP clade</taxon>
        <taxon>Oryzoideae</taxon>
        <taxon>Oryzeae</taxon>
        <taxon>Zizaniinae</taxon>
        <taxon>Zizania</taxon>
    </lineage>
</organism>
<reference evidence="3" key="2">
    <citation type="submission" date="2021-02" db="EMBL/GenBank/DDBJ databases">
        <authorList>
            <person name="Kimball J.A."/>
            <person name="Haas M.W."/>
            <person name="Macchietto M."/>
            <person name="Kono T."/>
            <person name="Duquette J."/>
            <person name="Shao M."/>
        </authorList>
    </citation>
    <scope>NUCLEOTIDE SEQUENCE</scope>
    <source>
        <tissue evidence="3">Fresh leaf tissue</tissue>
    </source>
</reference>